<dbReference type="Gene3D" id="3.30.70.120">
    <property type="match status" value="1"/>
</dbReference>
<dbReference type="AlphaFoldDB" id="A0AAN9VPN0"/>
<comment type="caution">
    <text evidence="3">The sequence shown here is derived from an EMBL/GenBank/DDBJ whole genome shotgun (WGS) entry which is preliminary data.</text>
</comment>
<protein>
    <recommendedName>
        <fullName evidence="5">Accessory gland protein</fullName>
    </recommendedName>
</protein>
<dbReference type="Proteomes" id="UP001378592">
    <property type="component" value="Unassembled WGS sequence"/>
</dbReference>
<dbReference type="InterPro" id="IPR015867">
    <property type="entry name" value="N-reg_PII/ATP_PRibTrfase_C"/>
</dbReference>
<evidence type="ECO:0000256" key="1">
    <source>
        <dbReference type="ARBA" id="ARBA00010169"/>
    </source>
</evidence>
<reference evidence="3 4" key="1">
    <citation type="submission" date="2024-03" db="EMBL/GenBank/DDBJ databases">
        <title>The genome assembly and annotation of the cricket Gryllus longicercus Weissman &amp; Gray.</title>
        <authorList>
            <person name="Szrajer S."/>
            <person name="Gray D."/>
            <person name="Ylla G."/>
        </authorList>
    </citation>
    <scope>NUCLEOTIDE SEQUENCE [LARGE SCALE GENOMIC DNA]</scope>
    <source>
        <strain evidence="3">DAG 2021-001</strain>
        <tissue evidence="3">Whole body minus gut</tissue>
    </source>
</reference>
<evidence type="ECO:0000256" key="2">
    <source>
        <dbReference type="SAM" id="SignalP"/>
    </source>
</evidence>
<dbReference type="EMBL" id="JAZDUA010000084">
    <property type="protein sequence ID" value="KAK7868969.1"/>
    <property type="molecule type" value="Genomic_DNA"/>
</dbReference>
<dbReference type="GO" id="GO:0005507">
    <property type="term" value="F:copper ion binding"/>
    <property type="evidence" value="ECO:0007669"/>
    <property type="project" value="TreeGrafter"/>
</dbReference>
<feature type="signal peptide" evidence="2">
    <location>
        <begin position="1"/>
        <end position="22"/>
    </location>
</feature>
<keyword evidence="2" id="KW-0732">Signal</keyword>
<sequence>MMRYISVFLGLLGVYFLTLTMTSPEPSPPDHHNAVYVTVPNEEVAKKIAHGLVKEQLAACVNIIPKITSVYMWKGEINEDSELLLMIKTRTSRIEDLTAYVKANHPYEVCEVIAVPITAGNKPYLNWIDEVVPNKAKQ</sequence>
<comment type="similarity">
    <text evidence="1">Belongs to the CutA family.</text>
</comment>
<organism evidence="3 4">
    <name type="scientific">Gryllus longicercus</name>
    <dbReference type="NCBI Taxonomy" id="2509291"/>
    <lineage>
        <taxon>Eukaryota</taxon>
        <taxon>Metazoa</taxon>
        <taxon>Ecdysozoa</taxon>
        <taxon>Arthropoda</taxon>
        <taxon>Hexapoda</taxon>
        <taxon>Insecta</taxon>
        <taxon>Pterygota</taxon>
        <taxon>Neoptera</taxon>
        <taxon>Polyneoptera</taxon>
        <taxon>Orthoptera</taxon>
        <taxon>Ensifera</taxon>
        <taxon>Gryllidea</taxon>
        <taxon>Grylloidea</taxon>
        <taxon>Gryllidae</taxon>
        <taxon>Gryllinae</taxon>
        <taxon>Gryllus</taxon>
    </lineage>
</organism>
<feature type="chain" id="PRO_5042955674" description="Accessory gland protein" evidence="2">
    <location>
        <begin position="23"/>
        <end position="138"/>
    </location>
</feature>
<dbReference type="PANTHER" id="PTHR23419:SF8">
    <property type="entry name" value="FI09726P"/>
    <property type="match status" value="1"/>
</dbReference>
<evidence type="ECO:0008006" key="5">
    <source>
        <dbReference type="Google" id="ProtNLM"/>
    </source>
</evidence>
<gene>
    <name evidence="3" type="ORF">R5R35_002600</name>
</gene>
<keyword evidence="4" id="KW-1185">Reference proteome</keyword>
<dbReference type="InterPro" id="IPR011322">
    <property type="entry name" value="N-reg_PII-like_a/b"/>
</dbReference>
<accession>A0AAN9VPN0</accession>
<dbReference type="Pfam" id="PF03091">
    <property type="entry name" value="CutA1"/>
    <property type="match status" value="1"/>
</dbReference>
<dbReference type="SUPFAM" id="SSF54913">
    <property type="entry name" value="GlnB-like"/>
    <property type="match status" value="1"/>
</dbReference>
<evidence type="ECO:0000313" key="4">
    <source>
        <dbReference type="Proteomes" id="UP001378592"/>
    </source>
</evidence>
<dbReference type="PANTHER" id="PTHR23419">
    <property type="entry name" value="DIVALENT CATION TOLERANCE CUTA-RELATED"/>
    <property type="match status" value="1"/>
</dbReference>
<dbReference type="InterPro" id="IPR004323">
    <property type="entry name" value="Ion_tolerance_CutA"/>
</dbReference>
<proteinExistence type="inferred from homology"/>
<evidence type="ECO:0000313" key="3">
    <source>
        <dbReference type="EMBL" id="KAK7868969.1"/>
    </source>
</evidence>
<dbReference type="GO" id="GO:0010038">
    <property type="term" value="P:response to metal ion"/>
    <property type="evidence" value="ECO:0007669"/>
    <property type="project" value="InterPro"/>
</dbReference>
<name>A0AAN9VPN0_9ORTH</name>